<gene>
    <name evidence="3" type="ORF">OXX778_LOCUS21211</name>
</gene>
<sequence length="541" mass="62753">LFTVFFICEIVRSSGLSSNLVNILESFRCSSAKLTSSSLLIIQQPTFLSASIGYKSARKPPPALDYKRFPSPAHNDTDAYINKHNEIIEKAQDELIKIDIEESQRKAELVDEEIKKIKLVLSNTDLKIDAFIDEKDKYFKEKYNDKVIKNNEIFQNRIINKYVVNPIKADKKQKKASFAKPADESSIVDVTDEASLAEKTIKPTTTSNESNPTKSSSTSHKNHKKQKNSTAKNNLDSKKEQNRTLNESTTNRKSNRDSNLNSSNLSNTNIKHNWQNRPFSHNLHLMTNRKQFQPVYHPNIPRHNHRSTNSHANSSYNYYYNKNHRRFYSSSNLNNKNINSNQTNNFTANNEQQNFPYQPHFQRSNLINLIDKGLNFIPCPHLNLSSLFYNVIKSFDEKFNYLNGRLFFDKIKSNKHSEDTSQDISFEIENECLDFECLLKQFKNRLDFSKLPTLRDSLDFRFNFIREISNYKFNKFVNISQEQITALNYFIKNKPFVVLEADKNVGCCIISRELEVNLALEHLNDSSIYTITDLEICLLNG</sequence>
<feature type="region of interest" description="Disordered" evidence="2">
    <location>
        <begin position="198"/>
        <end position="276"/>
    </location>
</feature>
<evidence type="ECO:0000313" key="3">
    <source>
        <dbReference type="EMBL" id="CAF1102253.1"/>
    </source>
</evidence>
<dbReference type="Proteomes" id="UP000663879">
    <property type="component" value="Unassembled WGS sequence"/>
</dbReference>
<accession>A0A814P3G3</accession>
<proteinExistence type="predicted"/>
<evidence type="ECO:0000256" key="1">
    <source>
        <dbReference type="SAM" id="Coils"/>
    </source>
</evidence>
<evidence type="ECO:0000256" key="2">
    <source>
        <dbReference type="SAM" id="MobiDB-lite"/>
    </source>
</evidence>
<keyword evidence="1" id="KW-0175">Coiled coil</keyword>
<reference evidence="3" key="1">
    <citation type="submission" date="2021-02" db="EMBL/GenBank/DDBJ databases">
        <authorList>
            <person name="Nowell W R."/>
        </authorList>
    </citation>
    <scope>NUCLEOTIDE SEQUENCE</scope>
    <source>
        <strain evidence="3">Ploen Becks lab</strain>
    </source>
</reference>
<evidence type="ECO:0000313" key="4">
    <source>
        <dbReference type="Proteomes" id="UP000663879"/>
    </source>
</evidence>
<name>A0A814P3G3_9BILA</name>
<feature type="compositionally biased region" description="Low complexity" evidence="2">
    <location>
        <begin position="202"/>
        <end position="219"/>
    </location>
</feature>
<comment type="caution">
    <text evidence="3">The sequence shown here is derived from an EMBL/GenBank/DDBJ whole genome shotgun (WGS) entry which is preliminary data.</text>
</comment>
<dbReference type="AlphaFoldDB" id="A0A814P3G3"/>
<feature type="compositionally biased region" description="Low complexity" evidence="2">
    <location>
        <begin position="257"/>
        <end position="269"/>
    </location>
</feature>
<organism evidence="3 4">
    <name type="scientific">Brachionus calyciflorus</name>
    <dbReference type="NCBI Taxonomy" id="104777"/>
    <lineage>
        <taxon>Eukaryota</taxon>
        <taxon>Metazoa</taxon>
        <taxon>Spiralia</taxon>
        <taxon>Gnathifera</taxon>
        <taxon>Rotifera</taxon>
        <taxon>Eurotatoria</taxon>
        <taxon>Monogononta</taxon>
        <taxon>Pseudotrocha</taxon>
        <taxon>Ploima</taxon>
        <taxon>Brachionidae</taxon>
        <taxon>Brachionus</taxon>
    </lineage>
</organism>
<feature type="non-terminal residue" evidence="3">
    <location>
        <position position="1"/>
    </location>
</feature>
<dbReference type="EMBL" id="CAJNOC010007625">
    <property type="protein sequence ID" value="CAF1102253.1"/>
    <property type="molecule type" value="Genomic_DNA"/>
</dbReference>
<feature type="coiled-coil region" evidence="1">
    <location>
        <begin position="81"/>
        <end position="120"/>
    </location>
</feature>
<keyword evidence="4" id="KW-1185">Reference proteome</keyword>
<protein>
    <submittedName>
        <fullName evidence="3">Uncharacterized protein</fullName>
    </submittedName>
</protein>